<dbReference type="FunFam" id="3.40.50.300:FF:000870">
    <property type="entry name" value="MutS protein homolog 4"/>
    <property type="match status" value="1"/>
</dbReference>
<dbReference type="GO" id="GO:0005829">
    <property type="term" value="C:cytosol"/>
    <property type="evidence" value="ECO:0007669"/>
    <property type="project" value="TreeGrafter"/>
</dbReference>
<dbReference type="InterPro" id="IPR017261">
    <property type="entry name" value="DNA_mismatch_repair_MutS/MSH"/>
</dbReference>
<dbReference type="InterPro" id="IPR007861">
    <property type="entry name" value="DNA_mismatch_repair_MutS_clamp"/>
</dbReference>
<dbReference type="Gene3D" id="3.40.50.300">
    <property type="entry name" value="P-loop containing nucleotide triphosphate hydrolases"/>
    <property type="match status" value="1"/>
</dbReference>
<dbReference type="InterPro" id="IPR007860">
    <property type="entry name" value="DNA_mmatch_repair_MutS_con_dom"/>
</dbReference>
<keyword evidence="7" id="KW-0175">Coiled coil</keyword>
<accession>A0A3B1DJU6</accession>
<dbReference type="PANTHER" id="PTHR11361">
    <property type="entry name" value="DNA MISMATCH REPAIR PROTEIN MUTS FAMILY MEMBER"/>
    <property type="match status" value="1"/>
</dbReference>
<sequence>MAAATTPLMKQFLAIKADHPETILFFRVGDFYEMFYDDAVKASKILQITLTSRDKNNKHPIPLCGIPHHASSAYIARLIRAGESVALCEQVEDAASVKGIVRREVMRVITPGTVIEAELLSEKEANYLVALHWKSNQALETARNIGLSCIDLSTGDFRVLATDATWGMIEAELMKIAPKEIVLSSRHQGETAYIQPLTHRWPLRFVPPFMFTREDAETSLKTHFKVQTLSIFGGGPLSLISAGTLLLHLQDTQKQSLNNITALRLIPMKNLMRIHPLALKHLDLLPLSRNQQDGTLFHLLDHTLTAMGGRLLKESILRPLLLVSAIQQRQDGLTFFYENLPLRTKLRSHLKQVADIERLIARISLKATQPRDLIALKTSIDRLPEIKNALLHIENTTAGAGHPHIISGILENWDNIVSVSQLIETSIVNDPPFSLKDAGVIKAGYLPELDTLRHFQKEGRSMLTEIEKKERQRTGIDSLKVRYNRVQGYYIEVSKTQIKNIPEDFIRKQTLANAERFMTAELKDLEEKLTGAKDAILNLEHQIFEEIRYDIAQESARIQKMAQMIALLDLLSALAEIAHRNHYCRPEINNRLTIQITEGRHPVLEAGMSGGKTGFVPNDTLIDPPGNQLLILTGPNMAGKSTYMRQIALIVIMAQMGSYVPAKKATIGVSDQVFTRVGAQDALNEGMSTFMVEMTEMAQILMHATDKSLILLDEIGRGTSTFDGISIAWAIAEHVYTKLKARTLFATHYHELTGLATTHEGIRNYHVLVREWGDEIVFLRKMVEGGSDKSYGIQVGRLAGLPPTIIKRAKAVLKKLDTQATKTPLSAHLSASPQDYGLFSSSPNEIKEPRPEIETQPHPLVVSLQKIDPLNLTPLQALQVLSRLSEQAKEGNKPGPTNIQS</sequence>
<dbReference type="Pfam" id="PF05190">
    <property type="entry name" value="MutS_IV"/>
    <property type="match status" value="1"/>
</dbReference>
<dbReference type="CDD" id="cd03284">
    <property type="entry name" value="ABC_MutS1"/>
    <property type="match status" value="1"/>
</dbReference>
<feature type="domain" description="DNA mismatch repair proteins mutS family" evidence="8">
    <location>
        <begin position="708"/>
        <end position="724"/>
    </location>
</feature>
<dbReference type="SMART" id="SM00533">
    <property type="entry name" value="MUTSd"/>
    <property type="match status" value="1"/>
</dbReference>
<dbReference type="GO" id="GO:0030983">
    <property type="term" value="F:mismatched DNA binding"/>
    <property type="evidence" value="ECO:0007669"/>
    <property type="project" value="InterPro"/>
</dbReference>
<dbReference type="InterPro" id="IPR027417">
    <property type="entry name" value="P-loop_NTPase"/>
</dbReference>
<keyword evidence="3" id="KW-0227">DNA damage</keyword>
<dbReference type="FunFam" id="3.40.1170.10:FF:000001">
    <property type="entry name" value="DNA mismatch repair protein MutS"/>
    <property type="match status" value="1"/>
</dbReference>
<feature type="coiled-coil region" evidence="7">
    <location>
        <begin position="508"/>
        <end position="542"/>
    </location>
</feature>
<keyword evidence="6" id="KW-0234">DNA repair</keyword>
<dbReference type="NCBIfam" id="NF003810">
    <property type="entry name" value="PRK05399.1"/>
    <property type="match status" value="1"/>
</dbReference>
<dbReference type="InterPro" id="IPR036678">
    <property type="entry name" value="MutS_con_dom_sf"/>
</dbReference>
<evidence type="ECO:0000256" key="2">
    <source>
        <dbReference type="ARBA" id="ARBA00022741"/>
    </source>
</evidence>
<dbReference type="SUPFAM" id="SSF52540">
    <property type="entry name" value="P-loop containing nucleoside triphosphate hydrolases"/>
    <property type="match status" value="1"/>
</dbReference>
<evidence type="ECO:0000256" key="5">
    <source>
        <dbReference type="ARBA" id="ARBA00023125"/>
    </source>
</evidence>
<evidence type="ECO:0000256" key="7">
    <source>
        <dbReference type="SAM" id="Coils"/>
    </source>
</evidence>
<keyword evidence="4" id="KW-0067">ATP-binding</keyword>
<dbReference type="EMBL" id="UOGF01000081">
    <property type="protein sequence ID" value="VAX31955.1"/>
    <property type="molecule type" value="Genomic_DNA"/>
</dbReference>
<dbReference type="InterPro" id="IPR016151">
    <property type="entry name" value="DNA_mismatch_repair_MutS_N"/>
</dbReference>
<proteinExistence type="inferred from homology"/>
<dbReference type="AlphaFoldDB" id="A0A3B1DJU6"/>
<dbReference type="GO" id="GO:0140664">
    <property type="term" value="F:ATP-dependent DNA damage sensor activity"/>
    <property type="evidence" value="ECO:0007669"/>
    <property type="project" value="InterPro"/>
</dbReference>
<dbReference type="GO" id="GO:0005524">
    <property type="term" value="F:ATP binding"/>
    <property type="evidence" value="ECO:0007669"/>
    <property type="project" value="UniProtKB-KW"/>
</dbReference>
<evidence type="ECO:0000313" key="9">
    <source>
        <dbReference type="EMBL" id="VAX31955.1"/>
    </source>
</evidence>
<dbReference type="Pfam" id="PF05188">
    <property type="entry name" value="MutS_II"/>
    <property type="match status" value="1"/>
</dbReference>
<dbReference type="Pfam" id="PF00488">
    <property type="entry name" value="MutS_V"/>
    <property type="match status" value="1"/>
</dbReference>
<dbReference type="Gene3D" id="3.40.1170.10">
    <property type="entry name" value="DNA repair protein MutS, domain I"/>
    <property type="match status" value="1"/>
</dbReference>
<name>A0A3B1DJU6_9ZZZZ</name>
<keyword evidence="2" id="KW-0547">Nucleotide-binding</keyword>
<dbReference type="InterPro" id="IPR036187">
    <property type="entry name" value="DNA_mismatch_repair_MutS_sf"/>
</dbReference>
<dbReference type="PIRSF" id="PIRSF037677">
    <property type="entry name" value="DNA_mis_repair_Msh6"/>
    <property type="match status" value="1"/>
</dbReference>
<gene>
    <name evidence="9" type="ORF">MNBD_NITROSPIRAE01-1821</name>
</gene>
<evidence type="ECO:0000256" key="6">
    <source>
        <dbReference type="ARBA" id="ARBA00023204"/>
    </source>
</evidence>
<evidence type="ECO:0000256" key="4">
    <source>
        <dbReference type="ARBA" id="ARBA00022840"/>
    </source>
</evidence>
<comment type="similarity">
    <text evidence="1">Belongs to the DNA mismatch repair MutS family.</text>
</comment>
<dbReference type="Gene3D" id="3.30.420.110">
    <property type="entry name" value="MutS, connector domain"/>
    <property type="match status" value="1"/>
</dbReference>
<dbReference type="NCBIfam" id="TIGR01070">
    <property type="entry name" value="mutS1"/>
    <property type="match status" value="1"/>
</dbReference>
<dbReference type="GO" id="GO:0006298">
    <property type="term" value="P:mismatch repair"/>
    <property type="evidence" value="ECO:0007669"/>
    <property type="project" value="InterPro"/>
</dbReference>
<keyword evidence="5" id="KW-0238">DNA-binding</keyword>
<dbReference type="InterPro" id="IPR007696">
    <property type="entry name" value="DNA_mismatch_repair_MutS_core"/>
</dbReference>
<organism evidence="9">
    <name type="scientific">hydrothermal vent metagenome</name>
    <dbReference type="NCBI Taxonomy" id="652676"/>
    <lineage>
        <taxon>unclassified sequences</taxon>
        <taxon>metagenomes</taxon>
        <taxon>ecological metagenomes</taxon>
    </lineage>
</organism>
<dbReference type="PANTHER" id="PTHR11361:SF34">
    <property type="entry name" value="DNA MISMATCH REPAIR PROTEIN MSH1, MITOCHONDRIAL"/>
    <property type="match status" value="1"/>
</dbReference>
<dbReference type="InterPro" id="IPR000432">
    <property type="entry name" value="DNA_mismatch_repair_MutS_C"/>
</dbReference>
<dbReference type="SUPFAM" id="SSF53150">
    <property type="entry name" value="DNA repair protein MutS, domain II"/>
    <property type="match status" value="1"/>
</dbReference>
<dbReference type="Pfam" id="PF01624">
    <property type="entry name" value="MutS_I"/>
    <property type="match status" value="1"/>
</dbReference>
<dbReference type="SUPFAM" id="SSF48334">
    <property type="entry name" value="DNA repair protein MutS, domain III"/>
    <property type="match status" value="1"/>
</dbReference>
<evidence type="ECO:0000259" key="8">
    <source>
        <dbReference type="PROSITE" id="PS00486"/>
    </source>
</evidence>
<reference evidence="9" key="1">
    <citation type="submission" date="2018-06" db="EMBL/GenBank/DDBJ databases">
        <authorList>
            <person name="Zhirakovskaya E."/>
        </authorList>
    </citation>
    <scope>NUCLEOTIDE SEQUENCE</scope>
</reference>
<dbReference type="Pfam" id="PF05192">
    <property type="entry name" value="MutS_III"/>
    <property type="match status" value="1"/>
</dbReference>
<dbReference type="InterPro" id="IPR005748">
    <property type="entry name" value="DNA_mismatch_repair_MutS"/>
</dbReference>
<protein>
    <submittedName>
        <fullName evidence="9">DNA mismatch repair protein MutS</fullName>
    </submittedName>
</protein>
<dbReference type="SMART" id="SM00534">
    <property type="entry name" value="MUTSac"/>
    <property type="match status" value="1"/>
</dbReference>
<dbReference type="SUPFAM" id="SSF55271">
    <property type="entry name" value="DNA repair protein MutS, domain I"/>
    <property type="match status" value="1"/>
</dbReference>
<evidence type="ECO:0000256" key="1">
    <source>
        <dbReference type="ARBA" id="ARBA00006271"/>
    </source>
</evidence>
<dbReference type="Gene3D" id="1.10.1420.10">
    <property type="match status" value="2"/>
</dbReference>
<dbReference type="InterPro" id="IPR045076">
    <property type="entry name" value="MutS"/>
</dbReference>
<dbReference type="PROSITE" id="PS00486">
    <property type="entry name" value="DNA_MISMATCH_REPAIR_2"/>
    <property type="match status" value="1"/>
</dbReference>
<dbReference type="HAMAP" id="MF_00096">
    <property type="entry name" value="MutS"/>
    <property type="match status" value="1"/>
</dbReference>
<dbReference type="InterPro" id="IPR007695">
    <property type="entry name" value="DNA_mismatch_repair_MutS-lik_N"/>
</dbReference>
<evidence type="ECO:0000256" key="3">
    <source>
        <dbReference type="ARBA" id="ARBA00022763"/>
    </source>
</evidence>